<keyword evidence="6 8" id="KW-0067">ATP-binding</keyword>
<dbReference type="GO" id="GO:0005524">
    <property type="term" value="F:ATP binding"/>
    <property type="evidence" value="ECO:0007669"/>
    <property type="project" value="UniProtKB-UniRule"/>
</dbReference>
<reference evidence="10" key="1">
    <citation type="submission" date="2020-10" db="EMBL/GenBank/DDBJ databases">
        <authorList>
            <person name="Gilroy R."/>
        </authorList>
    </citation>
    <scope>NUCLEOTIDE SEQUENCE</scope>
    <source>
        <strain evidence="10">ChiSjej4B22-9803</strain>
    </source>
</reference>
<reference evidence="10" key="2">
    <citation type="journal article" date="2021" name="PeerJ">
        <title>Extensive microbial diversity within the chicken gut microbiome revealed by metagenomics and culture.</title>
        <authorList>
            <person name="Gilroy R."/>
            <person name="Ravi A."/>
            <person name="Getino M."/>
            <person name="Pursley I."/>
            <person name="Horton D.L."/>
            <person name="Alikhan N.F."/>
            <person name="Baker D."/>
            <person name="Gharbi K."/>
            <person name="Hall N."/>
            <person name="Watson M."/>
            <person name="Adriaenssens E.M."/>
            <person name="Foster-Nyarko E."/>
            <person name="Jarju S."/>
            <person name="Secka A."/>
            <person name="Antonio M."/>
            <person name="Oren A."/>
            <person name="Chaudhuri R.R."/>
            <person name="La Ragione R."/>
            <person name="Hildebrand F."/>
            <person name="Pallen M.J."/>
        </authorList>
    </citation>
    <scope>NUCLEOTIDE SEQUENCE</scope>
    <source>
        <strain evidence="10">ChiSjej4B22-9803</strain>
    </source>
</reference>
<comment type="catalytic activity">
    <reaction evidence="7 8">
        <text>cytidine(34) in tRNA(Ile2) + L-lysine + ATP = lysidine(34) in tRNA(Ile2) + AMP + diphosphate + H(+)</text>
        <dbReference type="Rhea" id="RHEA:43744"/>
        <dbReference type="Rhea" id="RHEA-COMP:10625"/>
        <dbReference type="Rhea" id="RHEA-COMP:10670"/>
        <dbReference type="ChEBI" id="CHEBI:15378"/>
        <dbReference type="ChEBI" id="CHEBI:30616"/>
        <dbReference type="ChEBI" id="CHEBI:32551"/>
        <dbReference type="ChEBI" id="CHEBI:33019"/>
        <dbReference type="ChEBI" id="CHEBI:82748"/>
        <dbReference type="ChEBI" id="CHEBI:83665"/>
        <dbReference type="ChEBI" id="CHEBI:456215"/>
        <dbReference type="EC" id="6.3.4.19"/>
    </reaction>
</comment>
<dbReference type="InterPro" id="IPR012094">
    <property type="entry name" value="tRNA_Ile_lys_synt"/>
</dbReference>
<dbReference type="GO" id="GO:0005737">
    <property type="term" value="C:cytoplasm"/>
    <property type="evidence" value="ECO:0007669"/>
    <property type="project" value="UniProtKB-SubCell"/>
</dbReference>
<comment type="similarity">
    <text evidence="8">Belongs to the tRNA(Ile)-lysidine synthase family.</text>
</comment>
<evidence type="ECO:0000313" key="11">
    <source>
        <dbReference type="Proteomes" id="UP000824111"/>
    </source>
</evidence>
<dbReference type="AlphaFoldDB" id="A0A9D1LVW1"/>
<dbReference type="EC" id="6.3.4.19" evidence="8"/>
<comment type="caution">
    <text evidence="10">The sequence shown here is derived from an EMBL/GenBank/DDBJ whole genome shotgun (WGS) entry which is preliminary data.</text>
</comment>
<dbReference type="NCBIfam" id="TIGR02433">
    <property type="entry name" value="lysidine_TilS_C"/>
    <property type="match status" value="1"/>
</dbReference>
<dbReference type="Gene3D" id="3.40.50.620">
    <property type="entry name" value="HUPs"/>
    <property type="match status" value="1"/>
</dbReference>
<evidence type="ECO:0000256" key="8">
    <source>
        <dbReference type="HAMAP-Rule" id="MF_01161"/>
    </source>
</evidence>
<gene>
    <name evidence="8 10" type="primary">tilS</name>
    <name evidence="10" type="ORF">IAB04_06435</name>
</gene>
<evidence type="ECO:0000256" key="6">
    <source>
        <dbReference type="ARBA" id="ARBA00022840"/>
    </source>
</evidence>
<name>A0A9D1LVW1_9FIRM</name>
<accession>A0A9D1LVW1</accession>
<evidence type="ECO:0000256" key="4">
    <source>
        <dbReference type="ARBA" id="ARBA00022694"/>
    </source>
</evidence>
<keyword evidence="2 8" id="KW-0963">Cytoplasm</keyword>
<evidence type="ECO:0000259" key="9">
    <source>
        <dbReference type="SMART" id="SM00977"/>
    </source>
</evidence>
<dbReference type="SMART" id="SM00977">
    <property type="entry name" value="TilS_C"/>
    <property type="match status" value="1"/>
</dbReference>
<evidence type="ECO:0000256" key="2">
    <source>
        <dbReference type="ARBA" id="ARBA00022490"/>
    </source>
</evidence>
<dbReference type="SUPFAM" id="SSF56037">
    <property type="entry name" value="PheT/TilS domain"/>
    <property type="match status" value="1"/>
</dbReference>
<dbReference type="GO" id="GO:0006400">
    <property type="term" value="P:tRNA modification"/>
    <property type="evidence" value="ECO:0007669"/>
    <property type="project" value="UniProtKB-UniRule"/>
</dbReference>
<comment type="domain">
    <text evidence="8">The N-terminal region contains the highly conserved SGGXDS motif, predicted to be a P-loop motif involved in ATP binding.</text>
</comment>
<evidence type="ECO:0000256" key="7">
    <source>
        <dbReference type="ARBA" id="ARBA00048539"/>
    </source>
</evidence>
<dbReference type="GO" id="GO:0032267">
    <property type="term" value="F:tRNA(Ile)-lysidine synthase activity"/>
    <property type="evidence" value="ECO:0007669"/>
    <property type="project" value="UniProtKB-EC"/>
</dbReference>
<dbReference type="PANTHER" id="PTHR43033:SF1">
    <property type="entry name" value="TRNA(ILE)-LYSIDINE SYNTHASE-RELATED"/>
    <property type="match status" value="1"/>
</dbReference>
<dbReference type="Gene3D" id="1.20.59.20">
    <property type="match status" value="1"/>
</dbReference>
<dbReference type="CDD" id="cd01992">
    <property type="entry name" value="TilS_N"/>
    <property type="match status" value="1"/>
</dbReference>
<dbReference type="Proteomes" id="UP000824111">
    <property type="component" value="Unassembled WGS sequence"/>
</dbReference>
<comment type="function">
    <text evidence="8">Ligates lysine onto the cytidine present at position 34 of the AUA codon-specific tRNA(Ile) that contains the anticodon CAU, in an ATP-dependent manner. Cytidine is converted to lysidine, thus changing the amino acid specificity of the tRNA from methionine to isoleucine.</text>
</comment>
<evidence type="ECO:0000256" key="3">
    <source>
        <dbReference type="ARBA" id="ARBA00022598"/>
    </source>
</evidence>
<sequence>MDILKQVQNTIDAYQMLGRGESVLVALSGGSDSATLLSVLCRLREQYGLRIYAAHVNHHLRENAGQDAEFAQELCASFGVECMVHDAQVRDYARGQGISEELAGRALRYAFFDAVRRERGIDKIATAHNQNDAAETVLMHLIRGSGLDGLGGIPYVRGAVIRPLLDCSKAEIEAYCKTFQIPYVVDETNFETDYTRNKIRLELIPQIECINPNFIETAARNAKICAQEADLLNRLAEQACGRCAAGRRLDLEAFRREEPCIRRRVLQLFYKNYVGTAQNLEEKHIENMLKLIESQKNGNSIDIGRQTAAWIEYGALVLGKKERRAAFAYQLEPGVLTHIPEIGASVRVSACDAAAEGVFCFSADEERGIWLRSRRDGDGFYPVGMTGRKKLSDFFIDQKIPRKEREKIPLLAYGDELVWVVDHRRDRRFLPCLDKKFTYAVEIFRDL</sequence>
<dbReference type="SUPFAM" id="SSF52402">
    <property type="entry name" value="Adenine nucleotide alpha hydrolases-like"/>
    <property type="match status" value="1"/>
</dbReference>
<protein>
    <recommendedName>
        <fullName evidence="8">tRNA(Ile)-lysidine synthase</fullName>
        <ecNumber evidence="8">6.3.4.19</ecNumber>
    </recommendedName>
    <alternativeName>
        <fullName evidence="8">tRNA(Ile)-2-lysyl-cytidine synthase</fullName>
    </alternativeName>
    <alternativeName>
        <fullName evidence="8">tRNA(Ile)-lysidine synthetase</fullName>
    </alternativeName>
</protein>
<feature type="domain" description="Lysidine-tRNA(Ile) synthetase C-terminal" evidence="9">
    <location>
        <begin position="369"/>
        <end position="432"/>
    </location>
</feature>
<dbReference type="EMBL" id="DVND01000164">
    <property type="protein sequence ID" value="HIU48984.1"/>
    <property type="molecule type" value="Genomic_DNA"/>
</dbReference>
<keyword evidence="4 8" id="KW-0819">tRNA processing</keyword>
<dbReference type="InterPro" id="IPR012796">
    <property type="entry name" value="Lysidine-tRNA-synth_C"/>
</dbReference>
<proteinExistence type="inferred from homology"/>
<dbReference type="PANTHER" id="PTHR43033">
    <property type="entry name" value="TRNA(ILE)-LYSIDINE SYNTHASE-RELATED"/>
    <property type="match status" value="1"/>
</dbReference>
<comment type="subcellular location">
    <subcellularLocation>
        <location evidence="1 8">Cytoplasm</location>
    </subcellularLocation>
</comment>
<dbReference type="Pfam" id="PF11734">
    <property type="entry name" value="TilS_C"/>
    <property type="match status" value="1"/>
</dbReference>
<organism evidence="10 11">
    <name type="scientific">Candidatus Avimonoglobus intestinipullorum</name>
    <dbReference type="NCBI Taxonomy" id="2840699"/>
    <lineage>
        <taxon>Bacteria</taxon>
        <taxon>Bacillati</taxon>
        <taxon>Bacillota</taxon>
        <taxon>Clostridia</taxon>
        <taxon>Eubacteriales</taxon>
        <taxon>Candidatus Avimonoglobus</taxon>
    </lineage>
</organism>
<dbReference type="Pfam" id="PF01171">
    <property type="entry name" value="ATP_bind_3"/>
    <property type="match status" value="1"/>
</dbReference>
<dbReference type="HAMAP" id="MF_01161">
    <property type="entry name" value="tRNA_Ile_lys_synt"/>
    <property type="match status" value="1"/>
</dbReference>
<keyword evidence="5 8" id="KW-0547">Nucleotide-binding</keyword>
<keyword evidence="3 8" id="KW-0436">Ligase</keyword>
<feature type="binding site" evidence="8">
    <location>
        <begin position="28"/>
        <end position="33"/>
    </location>
    <ligand>
        <name>ATP</name>
        <dbReference type="ChEBI" id="CHEBI:30616"/>
    </ligand>
</feature>
<evidence type="ECO:0000313" key="10">
    <source>
        <dbReference type="EMBL" id="HIU48984.1"/>
    </source>
</evidence>
<dbReference type="NCBIfam" id="TIGR02432">
    <property type="entry name" value="lysidine_TilS_N"/>
    <property type="match status" value="1"/>
</dbReference>
<dbReference type="InterPro" id="IPR011063">
    <property type="entry name" value="TilS/TtcA_N"/>
</dbReference>
<dbReference type="SUPFAM" id="SSF82829">
    <property type="entry name" value="MesJ substrate recognition domain-like"/>
    <property type="match status" value="1"/>
</dbReference>
<dbReference type="InterPro" id="IPR012795">
    <property type="entry name" value="tRNA_Ile_lys_synt_N"/>
</dbReference>
<evidence type="ECO:0000256" key="1">
    <source>
        <dbReference type="ARBA" id="ARBA00004496"/>
    </source>
</evidence>
<dbReference type="InterPro" id="IPR014729">
    <property type="entry name" value="Rossmann-like_a/b/a_fold"/>
</dbReference>
<evidence type="ECO:0000256" key="5">
    <source>
        <dbReference type="ARBA" id="ARBA00022741"/>
    </source>
</evidence>